<keyword evidence="1" id="KW-1133">Transmembrane helix</keyword>
<evidence type="ECO:0000313" key="3">
    <source>
        <dbReference type="Proteomes" id="UP000197768"/>
    </source>
</evidence>
<feature type="transmembrane region" description="Helical" evidence="1">
    <location>
        <begin position="61"/>
        <end position="81"/>
    </location>
</feature>
<sequence length="138" mass="16365">MKFYYYLIFRIYNYYRKDYGESEGLSLYSTTLVSTLLIYLLAYVAFAYFDFYFIRILDKIVTGKPSVIILMVIIGVLNYFLFVKNKKYLNYNFKADKKGGYAIIGFIVLLAMSFVFIANKNRDKIFKEREKAIIESNQ</sequence>
<protein>
    <submittedName>
        <fullName evidence="2">Uncharacterized protein</fullName>
    </submittedName>
</protein>
<dbReference type="EMBL" id="MTCZ01000194">
    <property type="protein sequence ID" value="OWP82983.1"/>
    <property type="molecule type" value="Genomic_DNA"/>
</dbReference>
<dbReference type="AlphaFoldDB" id="A0A246GFS0"/>
<proteinExistence type="predicted"/>
<name>A0A246GFS0_9FLAO</name>
<dbReference type="Proteomes" id="UP000197768">
    <property type="component" value="Unassembled WGS sequence"/>
</dbReference>
<reference evidence="2 3" key="1">
    <citation type="journal article" date="2017" name="Infect. Genet. Evol.">
        <title>Comparative genome analysis of fish pathogen Flavobacterium columnare reveals extensive sequence diversity within the species.</title>
        <authorList>
            <person name="Kayansamruaj P."/>
            <person name="Dong H.T."/>
            <person name="Hirono I."/>
            <person name="Kondo H."/>
            <person name="Senapin S."/>
            <person name="Rodkhum C."/>
        </authorList>
    </citation>
    <scope>NUCLEOTIDE SEQUENCE [LARGE SCALE GENOMIC DNA]</scope>
    <source>
        <strain evidence="2 3">1215</strain>
    </source>
</reference>
<dbReference type="RefSeq" id="WP_088394547.1">
    <property type="nucleotide sequence ID" value="NZ_MTCZ01000194.1"/>
</dbReference>
<organism evidence="2 3">
    <name type="scientific">Flavobacterium davisii</name>
    <dbReference type="NCBI Taxonomy" id="2906077"/>
    <lineage>
        <taxon>Bacteria</taxon>
        <taxon>Pseudomonadati</taxon>
        <taxon>Bacteroidota</taxon>
        <taxon>Flavobacteriia</taxon>
        <taxon>Flavobacteriales</taxon>
        <taxon>Flavobacteriaceae</taxon>
        <taxon>Flavobacterium</taxon>
    </lineage>
</organism>
<evidence type="ECO:0000256" key="1">
    <source>
        <dbReference type="SAM" id="Phobius"/>
    </source>
</evidence>
<keyword evidence="1" id="KW-0812">Transmembrane</keyword>
<gene>
    <name evidence="2" type="ORF">BWK59_12965</name>
</gene>
<comment type="caution">
    <text evidence="2">The sequence shown here is derived from an EMBL/GenBank/DDBJ whole genome shotgun (WGS) entry which is preliminary data.</text>
</comment>
<feature type="transmembrane region" description="Helical" evidence="1">
    <location>
        <begin position="101"/>
        <end position="119"/>
    </location>
</feature>
<evidence type="ECO:0000313" key="2">
    <source>
        <dbReference type="EMBL" id="OWP82983.1"/>
    </source>
</evidence>
<keyword evidence="1" id="KW-0472">Membrane</keyword>
<accession>A0A246GFS0</accession>
<feature type="transmembrane region" description="Helical" evidence="1">
    <location>
        <begin position="25"/>
        <end position="49"/>
    </location>
</feature>